<comment type="caution">
    <text evidence="1">The sequence shown here is derived from an EMBL/GenBank/DDBJ whole genome shotgun (WGS) entry which is preliminary data.</text>
</comment>
<gene>
    <name evidence="1" type="ORF">CCMP2556_LOCUS4220</name>
</gene>
<evidence type="ECO:0000313" key="1">
    <source>
        <dbReference type="EMBL" id="CAK8995892.1"/>
    </source>
</evidence>
<organism evidence="1 2">
    <name type="scientific">Durusdinium trenchii</name>
    <dbReference type="NCBI Taxonomy" id="1381693"/>
    <lineage>
        <taxon>Eukaryota</taxon>
        <taxon>Sar</taxon>
        <taxon>Alveolata</taxon>
        <taxon>Dinophyceae</taxon>
        <taxon>Suessiales</taxon>
        <taxon>Symbiodiniaceae</taxon>
        <taxon>Durusdinium</taxon>
    </lineage>
</organism>
<keyword evidence="2" id="KW-1185">Reference proteome</keyword>
<dbReference type="Proteomes" id="UP001642484">
    <property type="component" value="Unassembled WGS sequence"/>
</dbReference>
<name>A0ABP0HZZ8_9DINO</name>
<sequence length="276" mass="30456">MLRQGVHLRALLRHQGHPGWGSQLLDGRHPLPHLLWPHEVRVRAATMLPAMDHLSTPATCPPNAQKHCFDAYFPCERCCDTRRGAQGDLACWPDTAPMGLRTLSWGTQERLQLLLWANALYQWRADLMVKGDDAAAEDLGLISAESPRRPGAGADVMWGPGFHLQQDHQPWFSLLAAERTRRSLPQTVHGNGAGVGETTLAVVPNDCEAKDLEPFHLSIHLPWPSPKSCWGVARPHLSAWSTGGAGYARAKQLCTEELVQAKDAAEAFLRASELED</sequence>
<dbReference type="EMBL" id="CAXAMN010001714">
    <property type="protein sequence ID" value="CAK8995892.1"/>
    <property type="molecule type" value="Genomic_DNA"/>
</dbReference>
<evidence type="ECO:0000313" key="2">
    <source>
        <dbReference type="Proteomes" id="UP001642484"/>
    </source>
</evidence>
<protein>
    <submittedName>
        <fullName evidence="1">Uncharacterized protein</fullName>
    </submittedName>
</protein>
<accession>A0ABP0HZZ8</accession>
<proteinExistence type="predicted"/>
<reference evidence="1 2" key="1">
    <citation type="submission" date="2024-02" db="EMBL/GenBank/DDBJ databases">
        <authorList>
            <person name="Chen Y."/>
            <person name="Shah S."/>
            <person name="Dougan E. K."/>
            <person name="Thang M."/>
            <person name="Chan C."/>
        </authorList>
    </citation>
    <scope>NUCLEOTIDE SEQUENCE [LARGE SCALE GENOMIC DNA]</scope>
</reference>